<dbReference type="InterPro" id="IPR036388">
    <property type="entry name" value="WH-like_DNA-bd_sf"/>
</dbReference>
<comment type="caution">
    <text evidence="5">The sequence shown here is derived from an EMBL/GenBank/DDBJ whole genome shotgun (WGS) entry which is preliminary data.</text>
</comment>
<dbReference type="SUPFAM" id="SSF46894">
    <property type="entry name" value="C-terminal effector domain of the bipartite response regulators"/>
    <property type="match status" value="1"/>
</dbReference>
<dbReference type="AlphaFoldDB" id="A0A318KH10"/>
<dbReference type="InterPro" id="IPR016032">
    <property type="entry name" value="Sig_transdc_resp-reg_C-effctor"/>
</dbReference>
<evidence type="ECO:0000259" key="4">
    <source>
        <dbReference type="PROSITE" id="PS50043"/>
    </source>
</evidence>
<gene>
    <name evidence="5" type="ORF">DFR70_101886</name>
</gene>
<dbReference type="SMART" id="SM00421">
    <property type="entry name" value="HTH_LUXR"/>
    <property type="match status" value="1"/>
</dbReference>
<proteinExistence type="predicted"/>
<keyword evidence="3" id="KW-0804">Transcription</keyword>
<reference evidence="5 6" key="1">
    <citation type="submission" date="2018-05" db="EMBL/GenBank/DDBJ databases">
        <title>Genomic Encyclopedia of Type Strains, Phase IV (KMG-IV): sequencing the most valuable type-strain genomes for metagenomic binning, comparative biology and taxonomic classification.</title>
        <authorList>
            <person name="Goeker M."/>
        </authorList>
    </citation>
    <scope>NUCLEOTIDE SEQUENCE [LARGE SCALE GENOMIC DNA]</scope>
    <source>
        <strain evidence="5 6">DSM 44704</strain>
    </source>
</reference>
<name>A0A318KH10_9NOCA</name>
<dbReference type="Gene3D" id="1.10.10.10">
    <property type="entry name" value="Winged helix-like DNA-binding domain superfamily/Winged helix DNA-binding domain"/>
    <property type="match status" value="1"/>
</dbReference>
<feature type="domain" description="HTH luxR-type" evidence="4">
    <location>
        <begin position="852"/>
        <end position="917"/>
    </location>
</feature>
<dbReference type="SUPFAM" id="SSF48452">
    <property type="entry name" value="TPR-like"/>
    <property type="match status" value="1"/>
</dbReference>
<dbReference type="InterPro" id="IPR011990">
    <property type="entry name" value="TPR-like_helical_dom_sf"/>
</dbReference>
<dbReference type="Pfam" id="PF00196">
    <property type="entry name" value="GerE"/>
    <property type="match status" value="1"/>
</dbReference>
<dbReference type="EMBL" id="QJKF01000001">
    <property type="protein sequence ID" value="PXX71463.1"/>
    <property type="molecule type" value="Genomic_DNA"/>
</dbReference>
<evidence type="ECO:0000256" key="3">
    <source>
        <dbReference type="ARBA" id="ARBA00023163"/>
    </source>
</evidence>
<evidence type="ECO:0000313" key="6">
    <source>
        <dbReference type="Proteomes" id="UP000247569"/>
    </source>
</evidence>
<evidence type="ECO:0000256" key="2">
    <source>
        <dbReference type="ARBA" id="ARBA00023125"/>
    </source>
</evidence>
<sequence>MAFLSFFTALEYLLNLLSEFWDSTGQFVLVKGAPASGKTELLGRFAHHAAESDAWVLYAAGSLAEHSIQAGVIDQLFTSPGLPERTIERVTELLIADPFLGNGNPDSSKAVRHAQARAVHEMCAELVTLAKIRPVVICVDDIQFVDAWSLQLLLSLQRRIGSSRILLVATEREPYNPSWPAPRSEVVLHPHRQLTLAPWSVAGVTETLAQWLDAATAERLAPAVHELTGGHPMLVDGLIEDHRARERALGATDDERLAVGAAFGHAVLASVRRLDPELLDIAQAIAVLGADGTPEMISRILGIKQKAVEQGIDVMASAGLLRDGDFRHPVAAEAVLGSLPAEHGAELQVRAAELLYDRAAPSGAVAAHLLAADTAPGAWAVQVLRDAAEQARAVDDNGSAARFLELALTAVTDERERLDITGTLVFVTWRVNPSVAIRHAAPLRAALQRGELSGRAVVAVLRCALWSGDEETVSRSLTVLSESLGPDDARTAAQIRVARLWFYGPAHGRLPDFGDPSRTSAEPWTTAINTLSTVLTHGGSDAATASAEQVLQSCQLGDIELESVAAAIMTLVAGGEVSRAIWWCDEIIRDAVRHHTVTWQAALSALRSGIAYRRGELAAAAIQSEAALGLLPPESWGVLISGPLTTMLLAYTAMGDLASASAAARHPVPQAMFGTVNGLMYLHARGQYYLAEDRVLAAISDFQTCGRLMREWALDVPVLVPWRVDLAEANLRLGHAAVARELVKQQLSQQTPLDARTRGVSLRVLAACSGPTQRAAFLQQAVDCLQGPSDRLELAKALSELSQAHQQLGEFEQARALARRAAQEMKTYRSGAMLLQLTHERAKPDRSPVEERTEPIPRLSEAERRVAELAALGHTNREVSRRLFITVSTVEQHLTKVYRKLGVNSRADLPTGLALHNNAVPTGEVDAS</sequence>
<dbReference type="InterPro" id="IPR041664">
    <property type="entry name" value="AAA_16"/>
</dbReference>
<evidence type="ECO:0000256" key="1">
    <source>
        <dbReference type="ARBA" id="ARBA00023015"/>
    </source>
</evidence>
<accession>A0A318KH10</accession>
<dbReference type="InterPro" id="IPR000792">
    <property type="entry name" value="Tscrpt_reg_LuxR_C"/>
</dbReference>
<dbReference type="Pfam" id="PF13191">
    <property type="entry name" value="AAA_16"/>
    <property type="match status" value="1"/>
</dbReference>
<dbReference type="Gene3D" id="1.25.40.10">
    <property type="entry name" value="Tetratricopeptide repeat domain"/>
    <property type="match status" value="1"/>
</dbReference>
<dbReference type="PANTHER" id="PTHR44688:SF16">
    <property type="entry name" value="DNA-BINDING TRANSCRIPTIONAL ACTIVATOR DEVR_DOSR"/>
    <property type="match status" value="1"/>
</dbReference>
<keyword evidence="2" id="KW-0238">DNA-binding</keyword>
<organism evidence="5 6">
    <name type="scientific">Nocardia tenerifensis</name>
    <dbReference type="NCBI Taxonomy" id="228006"/>
    <lineage>
        <taxon>Bacteria</taxon>
        <taxon>Bacillati</taxon>
        <taxon>Actinomycetota</taxon>
        <taxon>Actinomycetes</taxon>
        <taxon>Mycobacteriales</taxon>
        <taxon>Nocardiaceae</taxon>
        <taxon>Nocardia</taxon>
    </lineage>
</organism>
<dbReference type="PROSITE" id="PS50043">
    <property type="entry name" value="HTH_LUXR_2"/>
    <property type="match status" value="1"/>
</dbReference>
<protein>
    <submittedName>
        <fullName evidence="5">Regulatory LuxR family protein</fullName>
    </submittedName>
</protein>
<evidence type="ECO:0000313" key="5">
    <source>
        <dbReference type="EMBL" id="PXX71463.1"/>
    </source>
</evidence>
<dbReference type="SUPFAM" id="SSF52540">
    <property type="entry name" value="P-loop containing nucleoside triphosphate hydrolases"/>
    <property type="match status" value="1"/>
</dbReference>
<dbReference type="GO" id="GO:0003677">
    <property type="term" value="F:DNA binding"/>
    <property type="evidence" value="ECO:0007669"/>
    <property type="project" value="UniProtKB-KW"/>
</dbReference>
<dbReference type="PRINTS" id="PR00038">
    <property type="entry name" value="HTHLUXR"/>
</dbReference>
<keyword evidence="1" id="KW-0805">Transcription regulation</keyword>
<dbReference type="PANTHER" id="PTHR44688">
    <property type="entry name" value="DNA-BINDING TRANSCRIPTIONAL ACTIVATOR DEVR_DOSR"/>
    <property type="match status" value="1"/>
</dbReference>
<keyword evidence="6" id="KW-1185">Reference proteome</keyword>
<dbReference type="InterPro" id="IPR027417">
    <property type="entry name" value="P-loop_NTPase"/>
</dbReference>
<dbReference type="GO" id="GO:0006355">
    <property type="term" value="P:regulation of DNA-templated transcription"/>
    <property type="evidence" value="ECO:0007669"/>
    <property type="project" value="InterPro"/>
</dbReference>
<dbReference type="Proteomes" id="UP000247569">
    <property type="component" value="Unassembled WGS sequence"/>
</dbReference>
<dbReference type="CDD" id="cd06170">
    <property type="entry name" value="LuxR_C_like"/>
    <property type="match status" value="1"/>
</dbReference>